<evidence type="ECO:0000313" key="2">
    <source>
        <dbReference type="Proteomes" id="UP000037035"/>
    </source>
</evidence>
<evidence type="ECO:0000313" key="1">
    <source>
        <dbReference type="EMBL" id="KNZ63974.1"/>
    </source>
</evidence>
<organism evidence="1 2">
    <name type="scientific">Puccinia sorghi</name>
    <dbReference type="NCBI Taxonomy" id="27349"/>
    <lineage>
        <taxon>Eukaryota</taxon>
        <taxon>Fungi</taxon>
        <taxon>Dikarya</taxon>
        <taxon>Basidiomycota</taxon>
        <taxon>Pucciniomycotina</taxon>
        <taxon>Pucciniomycetes</taxon>
        <taxon>Pucciniales</taxon>
        <taxon>Pucciniaceae</taxon>
        <taxon>Puccinia</taxon>
    </lineage>
</organism>
<gene>
    <name evidence="1" type="ORF">VP01_107g3</name>
</gene>
<reference evidence="1 2" key="1">
    <citation type="submission" date="2015-08" db="EMBL/GenBank/DDBJ databases">
        <title>Next Generation Sequencing and Analysis of the Genome of Puccinia sorghi L Schw, the Causal Agent of Maize Common Rust.</title>
        <authorList>
            <person name="Rochi L."/>
            <person name="Burguener G."/>
            <person name="Darino M."/>
            <person name="Turjanski A."/>
            <person name="Kreff E."/>
            <person name="Dieguez M.J."/>
            <person name="Sacco F."/>
        </authorList>
    </citation>
    <scope>NUCLEOTIDE SEQUENCE [LARGE SCALE GENOMIC DNA]</scope>
    <source>
        <strain evidence="1 2">RO10H11247</strain>
    </source>
</reference>
<dbReference type="STRING" id="27349.A0A0L6VTE3"/>
<dbReference type="VEuPathDB" id="FungiDB:VP01_107g3"/>
<keyword evidence="2" id="KW-1185">Reference proteome</keyword>
<dbReference type="EMBL" id="LAVV01000888">
    <property type="protein sequence ID" value="KNZ63974.1"/>
    <property type="molecule type" value="Genomic_DNA"/>
</dbReference>
<name>A0A0L6VTE3_9BASI</name>
<protein>
    <submittedName>
        <fullName evidence="1">Uncharacterized protein</fullName>
    </submittedName>
</protein>
<dbReference type="AlphaFoldDB" id="A0A0L6VTE3"/>
<comment type="caution">
    <text evidence="1">The sequence shown here is derived from an EMBL/GenBank/DDBJ whole genome shotgun (WGS) entry which is preliminary data.</text>
</comment>
<sequence length="142" mass="14953">MPVDHPLRRQVKRKDPVAFVIGRAEGVQCGAAFRHELQIQPGLQTNMSITACRLGPATLSVLLTLGAVSASINDSSSPALHQSSHIPHPAQLQLNPASLASAVVVGHGGANTTTTPSSHFDFQVIPAPPSFEAWTSPVVYAF</sequence>
<dbReference type="Proteomes" id="UP000037035">
    <property type="component" value="Unassembled WGS sequence"/>
</dbReference>
<proteinExistence type="predicted"/>
<accession>A0A0L6VTE3</accession>